<dbReference type="EMBL" id="AP023354">
    <property type="protein sequence ID" value="BCJ26270.1"/>
    <property type="molecule type" value="Genomic_DNA"/>
</dbReference>
<dbReference type="Pfam" id="PF07398">
    <property type="entry name" value="MDMPI_C"/>
    <property type="match status" value="1"/>
</dbReference>
<dbReference type="PANTHER" id="PTHR40758:SF1">
    <property type="entry name" value="CONSERVED PROTEIN"/>
    <property type="match status" value="1"/>
</dbReference>
<sequence>MDVAHSNDPAASTALTPARYRECLAADAARLRAVAADRLAAPVPSCPDWSVDDLVRHVAQVYLHKVAAMQQGERPTNWPPDLDAEPTLALFDRSFAELSAEFDRHSPADSTWTFYPGDQTVAFWLRRMAQETAIHRIDAELAADAVTPVPADLATDGIDEVLRIMLTWGTNAYPDDPDTAALLRAGDGRSVCLDAGGTRFAVRATAAGVELTPGGTGEVTVRADPPTMLCWLWNRVPADAATIDGDRAPVDHLRQLLADATL</sequence>
<dbReference type="InterPro" id="IPR034660">
    <property type="entry name" value="DinB/YfiT-like"/>
</dbReference>
<keyword evidence="4" id="KW-1185">Reference proteome</keyword>
<feature type="domain" description="Mycothiol-dependent maleylpyruvate isomerase metal-binding" evidence="2">
    <location>
        <begin position="22"/>
        <end position="139"/>
    </location>
</feature>
<evidence type="ECO:0000259" key="1">
    <source>
        <dbReference type="Pfam" id="PF07398"/>
    </source>
</evidence>
<dbReference type="AlphaFoldDB" id="A0A810KT49"/>
<dbReference type="NCBIfam" id="TIGR03083">
    <property type="entry name" value="maleylpyruvate isomerase family mycothiol-dependent enzyme"/>
    <property type="match status" value="1"/>
</dbReference>
<reference evidence="3" key="1">
    <citation type="submission" date="2020-08" db="EMBL/GenBank/DDBJ databases">
        <title>Whole genome shotgun sequence of Actinocatenispora sera NBRC 101916.</title>
        <authorList>
            <person name="Komaki H."/>
            <person name="Tamura T."/>
        </authorList>
    </citation>
    <scope>NUCLEOTIDE SEQUENCE</scope>
    <source>
        <strain evidence="3">NBRC 101916</strain>
    </source>
</reference>
<dbReference type="InterPro" id="IPR017517">
    <property type="entry name" value="Maleyloyr_isom"/>
</dbReference>
<protein>
    <recommendedName>
        <fullName evidence="5">Maleylpyruvate isomerase family mycothiol-dependent enzyme</fullName>
    </recommendedName>
</protein>
<name>A0A810KT49_9ACTN</name>
<dbReference type="Gene3D" id="1.20.120.450">
    <property type="entry name" value="dinb family like domain"/>
    <property type="match status" value="1"/>
</dbReference>
<dbReference type="InterPro" id="IPR024344">
    <property type="entry name" value="MDMPI_metal-binding"/>
</dbReference>
<dbReference type="KEGG" id="aser:Asera_03780"/>
<dbReference type="InterPro" id="IPR010872">
    <property type="entry name" value="MDMPI_C-term_domain"/>
</dbReference>
<proteinExistence type="predicted"/>
<evidence type="ECO:0000313" key="3">
    <source>
        <dbReference type="EMBL" id="BCJ26270.1"/>
    </source>
</evidence>
<dbReference type="SUPFAM" id="SSF109854">
    <property type="entry name" value="DinB/YfiT-like putative metalloenzymes"/>
    <property type="match status" value="1"/>
</dbReference>
<evidence type="ECO:0000259" key="2">
    <source>
        <dbReference type="Pfam" id="PF11716"/>
    </source>
</evidence>
<gene>
    <name evidence="3" type="ORF">Asera_03780</name>
</gene>
<organism evidence="3 4">
    <name type="scientific">Actinocatenispora sera</name>
    <dbReference type="NCBI Taxonomy" id="390989"/>
    <lineage>
        <taxon>Bacteria</taxon>
        <taxon>Bacillati</taxon>
        <taxon>Actinomycetota</taxon>
        <taxon>Actinomycetes</taxon>
        <taxon>Micromonosporales</taxon>
        <taxon>Micromonosporaceae</taxon>
        <taxon>Actinocatenispora</taxon>
    </lineage>
</organism>
<evidence type="ECO:0000313" key="4">
    <source>
        <dbReference type="Proteomes" id="UP000680750"/>
    </source>
</evidence>
<accession>A0A810KT49</accession>
<dbReference type="GO" id="GO:0005886">
    <property type="term" value="C:plasma membrane"/>
    <property type="evidence" value="ECO:0007669"/>
    <property type="project" value="TreeGrafter"/>
</dbReference>
<dbReference type="PANTHER" id="PTHR40758">
    <property type="entry name" value="CONSERVED PROTEIN"/>
    <property type="match status" value="1"/>
</dbReference>
<dbReference type="RefSeq" id="WP_051802816.1">
    <property type="nucleotide sequence ID" value="NZ_AP023354.1"/>
</dbReference>
<dbReference type="OrthoDB" id="3671213at2"/>
<dbReference type="Pfam" id="PF11716">
    <property type="entry name" value="MDMPI_N"/>
    <property type="match status" value="1"/>
</dbReference>
<dbReference type="GO" id="GO:0046872">
    <property type="term" value="F:metal ion binding"/>
    <property type="evidence" value="ECO:0007669"/>
    <property type="project" value="InterPro"/>
</dbReference>
<dbReference type="Proteomes" id="UP000680750">
    <property type="component" value="Chromosome"/>
</dbReference>
<feature type="domain" description="MDMPI C-terminal" evidence="1">
    <location>
        <begin position="152"/>
        <end position="248"/>
    </location>
</feature>
<evidence type="ECO:0008006" key="5">
    <source>
        <dbReference type="Google" id="ProtNLM"/>
    </source>
</evidence>